<evidence type="ECO:0000256" key="7">
    <source>
        <dbReference type="ARBA" id="ARBA00022519"/>
    </source>
</evidence>
<evidence type="ECO:0000256" key="9">
    <source>
        <dbReference type="ARBA" id="ARBA00022692"/>
    </source>
</evidence>
<evidence type="ECO:0000256" key="21">
    <source>
        <dbReference type="PIRSR" id="PIRSR600829-2"/>
    </source>
</evidence>
<feature type="binding site" evidence="22">
    <location>
        <position position="78"/>
    </location>
    <ligand>
        <name>ATP</name>
        <dbReference type="ChEBI" id="CHEBI:30616"/>
    </ligand>
</feature>
<evidence type="ECO:0000313" key="25">
    <source>
        <dbReference type="EMBL" id="CRH06825.1"/>
    </source>
</evidence>
<evidence type="ECO:0000256" key="17">
    <source>
        <dbReference type="ARBA" id="ARBA00023136"/>
    </source>
</evidence>
<dbReference type="CDD" id="cd14264">
    <property type="entry name" value="DAGK_IM"/>
    <property type="match status" value="1"/>
</dbReference>
<accession>A0A1S7LIU6</accession>
<feature type="binding site" evidence="22">
    <location>
        <position position="30"/>
    </location>
    <ligand>
        <name>ATP</name>
        <dbReference type="ChEBI" id="CHEBI:30616"/>
    </ligand>
</feature>
<dbReference type="GO" id="GO:0005886">
    <property type="term" value="C:plasma membrane"/>
    <property type="evidence" value="ECO:0007669"/>
    <property type="project" value="UniProtKB-SubCell"/>
</dbReference>
<evidence type="ECO:0000256" key="20">
    <source>
        <dbReference type="PIRSR" id="PIRSR600829-1"/>
    </source>
</evidence>
<feature type="active site" description="Proton acceptor" evidence="20">
    <location>
        <position position="71"/>
    </location>
</feature>
<evidence type="ECO:0000256" key="19">
    <source>
        <dbReference type="ARBA" id="ARBA00023264"/>
    </source>
</evidence>
<dbReference type="GO" id="GO:0005524">
    <property type="term" value="F:ATP binding"/>
    <property type="evidence" value="ECO:0007669"/>
    <property type="project" value="UniProtKB-KW"/>
</dbReference>
<keyword evidence="13 22" id="KW-0067">ATP-binding</keyword>
<dbReference type="InterPro" id="IPR000829">
    <property type="entry name" value="DAGK"/>
</dbReference>
<evidence type="ECO:0000256" key="10">
    <source>
        <dbReference type="ARBA" id="ARBA00022723"/>
    </source>
</evidence>
<proteinExistence type="inferred from homology"/>
<keyword evidence="7 24" id="KW-0997">Cell inner membrane</keyword>
<feature type="binding site" evidence="21">
    <location>
        <position position="100"/>
    </location>
    <ligand>
        <name>substrate</name>
    </ligand>
</feature>
<name>A0A1S7LIU6_MAGMO</name>
<feature type="binding site" evidence="21">
    <location>
        <begin position="15"/>
        <end position="20"/>
    </location>
    <ligand>
        <name>substrate</name>
    </ligand>
</feature>
<comment type="subcellular location">
    <subcellularLocation>
        <location evidence="1 24">Cell inner membrane</location>
        <topology evidence="1 24">Multi-pass membrane protein</topology>
    </subcellularLocation>
</comment>
<dbReference type="InterPro" id="IPR036945">
    <property type="entry name" value="DAGK_sf"/>
</dbReference>
<protein>
    <recommendedName>
        <fullName evidence="4 24">Diacylglycerol kinase</fullName>
        <ecNumber evidence="3 24">2.7.1.107</ecNumber>
    </recommendedName>
</protein>
<dbReference type="PANTHER" id="PTHR34299:SF1">
    <property type="entry name" value="DIACYLGLYCEROL KINASE"/>
    <property type="match status" value="1"/>
</dbReference>
<feature type="binding site" evidence="21">
    <location>
        <position position="57"/>
    </location>
    <ligand>
        <name>substrate</name>
    </ligand>
</feature>
<evidence type="ECO:0000256" key="24">
    <source>
        <dbReference type="RuleBase" id="RU363065"/>
    </source>
</evidence>
<keyword evidence="9 24" id="KW-0812">Transmembrane</keyword>
<keyword evidence="11 22" id="KW-0547">Nucleotide-binding</keyword>
<comment type="similarity">
    <text evidence="2 24">Belongs to the bacterial diacylglycerol kinase family.</text>
</comment>
<dbReference type="PANTHER" id="PTHR34299">
    <property type="entry name" value="DIACYLGLYCEROL KINASE"/>
    <property type="match status" value="1"/>
</dbReference>
<evidence type="ECO:0000256" key="22">
    <source>
        <dbReference type="PIRSR" id="PIRSR600829-3"/>
    </source>
</evidence>
<organism evidence="25">
    <name type="scientific">Magnetococcus massalia (strain MO-1)</name>
    <dbReference type="NCBI Taxonomy" id="451514"/>
    <lineage>
        <taxon>Bacteria</taxon>
        <taxon>Pseudomonadati</taxon>
        <taxon>Pseudomonadota</taxon>
        <taxon>Magnetococcia</taxon>
        <taxon>Magnetococcales</taxon>
        <taxon>Magnetococcaceae</taxon>
        <taxon>Magnetococcus</taxon>
    </lineage>
</organism>
<dbReference type="GO" id="GO:0006654">
    <property type="term" value="P:phosphatidic acid biosynthetic process"/>
    <property type="evidence" value="ECO:0007669"/>
    <property type="project" value="InterPro"/>
</dbReference>
<evidence type="ECO:0000256" key="16">
    <source>
        <dbReference type="ARBA" id="ARBA00023098"/>
    </source>
</evidence>
<feature type="binding site" evidence="22">
    <location>
        <position position="18"/>
    </location>
    <ligand>
        <name>ATP</name>
        <dbReference type="ChEBI" id="CHEBI:30616"/>
    </ligand>
</feature>
<comment type="catalytic activity">
    <reaction evidence="24">
        <text>a 1,2-diacyl-sn-glycerol + ATP = a 1,2-diacyl-sn-glycero-3-phosphate + ADP + H(+)</text>
        <dbReference type="Rhea" id="RHEA:10272"/>
        <dbReference type="ChEBI" id="CHEBI:15378"/>
        <dbReference type="ChEBI" id="CHEBI:17815"/>
        <dbReference type="ChEBI" id="CHEBI:30616"/>
        <dbReference type="ChEBI" id="CHEBI:58608"/>
        <dbReference type="ChEBI" id="CHEBI:456216"/>
        <dbReference type="EC" id="2.7.1.107"/>
    </reaction>
</comment>
<evidence type="ECO:0000256" key="4">
    <source>
        <dbReference type="ARBA" id="ARBA00017575"/>
    </source>
</evidence>
<comment type="function">
    <text evidence="24">Catalyzes the ATP-dependent phosphorylation of sn-l,2-diacylglycerol (DAG) to phosphatidic acid. Involved in the recycling of diacylglycerol produced as a by-product during membrane-derived oligosaccharide (MDO) biosynthesis.</text>
</comment>
<keyword evidence="14 23" id="KW-0460">Magnesium</keyword>
<evidence type="ECO:0000256" key="14">
    <source>
        <dbReference type="ARBA" id="ARBA00022842"/>
    </source>
</evidence>
<feature type="binding site" evidence="22">
    <location>
        <begin position="96"/>
        <end position="97"/>
    </location>
    <ligand>
        <name>ATP</name>
        <dbReference type="ChEBI" id="CHEBI:30616"/>
    </ligand>
</feature>
<keyword evidence="17 24" id="KW-0472">Membrane</keyword>
<evidence type="ECO:0000256" key="5">
    <source>
        <dbReference type="ARBA" id="ARBA00022475"/>
    </source>
</evidence>
<evidence type="ECO:0000256" key="3">
    <source>
        <dbReference type="ARBA" id="ARBA00012133"/>
    </source>
</evidence>
<feature type="binding site" evidence="23">
    <location>
        <position position="78"/>
    </location>
    <ligand>
        <name>a divalent metal cation</name>
        <dbReference type="ChEBI" id="CHEBI:60240"/>
    </ligand>
</feature>
<keyword evidence="5" id="KW-1003">Cell membrane</keyword>
<keyword evidence="15 24" id="KW-1133">Transmembrane helix</keyword>
<dbReference type="EC" id="2.7.1.107" evidence="3 24"/>
<keyword evidence="10 23" id="KW-0479">Metal-binding</keyword>
<dbReference type="PROSITE" id="PS01069">
    <property type="entry name" value="DAGK_PROKAR"/>
    <property type="match status" value="1"/>
</dbReference>
<evidence type="ECO:0000256" key="1">
    <source>
        <dbReference type="ARBA" id="ARBA00004429"/>
    </source>
</evidence>
<dbReference type="Gene3D" id="1.10.287.3610">
    <property type="match status" value="1"/>
</dbReference>
<evidence type="ECO:0000256" key="15">
    <source>
        <dbReference type="ARBA" id="ARBA00022989"/>
    </source>
</evidence>
<evidence type="ECO:0000256" key="13">
    <source>
        <dbReference type="ARBA" id="ARBA00022840"/>
    </source>
</evidence>
<evidence type="ECO:0000256" key="11">
    <source>
        <dbReference type="ARBA" id="ARBA00022741"/>
    </source>
</evidence>
<comment type="caution">
    <text evidence="24">Lacks conserved residue(s) required for the propagation of feature annotation.</text>
</comment>
<feature type="transmembrane region" description="Helical" evidence="24">
    <location>
        <begin position="58"/>
        <end position="77"/>
    </location>
</feature>
<feature type="binding site" evidence="23">
    <location>
        <position position="30"/>
    </location>
    <ligand>
        <name>a divalent metal cation</name>
        <dbReference type="ChEBI" id="CHEBI:60240"/>
    </ligand>
</feature>
<evidence type="ECO:0000256" key="6">
    <source>
        <dbReference type="ARBA" id="ARBA00022516"/>
    </source>
</evidence>
<feature type="binding site" evidence="21">
    <location>
        <begin position="32"/>
        <end position="36"/>
    </location>
    <ligand>
        <name>substrate</name>
    </ligand>
</feature>
<sequence>MNQANESGFMHLIRASGYSWDGLRAAWSHEIAFRMEVALCSLLMPVGIWLGQSAVERSLLVGVLLLVLITELMNSAIEAVVDRHGPEWHTLAKRAKDLGSAAVFMAVGLALLVWGMVLYESYLA</sequence>
<evidence type="ECO:0000256" key="23">
    <source>
        <dbReference type="PIRSR" id="PIRSR600829-4"/>
    </source>
</evidence>
<evidence type="ECO:0000256" key="2">
    <source>
        <dbReference type="ARBA" id="ARBA00005967"/>
    </source>
</evidence>
<dbReference type="Pfam" id="PF01219">
    <property type="entry name" value="DAGK_prokar"/>
    <property type="match status" value="1"/>
</dbReference>
<keyword evidence="16 24" id="KW-0443">Lipid metabolism</keyword>
<keyword evidence="6" id="KW-0444">Lipid biosynthesis</keyword>
<feature type="binding site" evidence="22">
    <location>
        <begin position="87"/>
        <end position="89"/>
    </location>
    <ligand>
        <name>ATP</name>
        <dbReference type="ChEBI" id="CHEBI:30616"/>
    </ligand>
</feature>
<dbReference type="AlphaFoldDB" id="A0A1S7LIU6"/>
<dbReference type="GO" id="GO:0046872">
    <property type="term" value="F:metal ion binding"/>
    <property type="evidence" value="ECO:0007669"/>
    <property type="project" value="UniProtKB-KW"/>
</dbReference>
<keyword evidence="19 24" id="KW-1208">Phospholipid metabolism</keyword>
<feature type="binding site" evidence="21">
    <location>
        <begin position="24"/>
        <end position="27"/>
    </location>
    <ligand>
        <name>substrate</name>
    </ligand>
</feature>
<feature type="binding site" evidence="21">
    <location>
        <position position="71"/>
    </location>
    <ligand>
        <name>substrate</name>
    </ligand>
</feature>
<dbReference type="GO" id="GO:0004143">
    <property type="term" value="F:ATP-dependent diacylglycerol kinase activity"/>
    <property type="evidence" value="ECO:0007669"/>
    <property type="project" value="UniProtKB-EC"/>
</dbReference>
<keyword evidence="12 24" id="KW-0418">Kinase</keyword>
<evidence type="ECO:0000256" key="12">
    <source>
        <dbReference type="ARBA" id="ARBA00022777"/>
    </source>
</evidence>
<keyword evidence="8 24" id="KW-0808">Transferase</keyword>
<evidence type="ECO:0000256" key="18">
    <source>
        <dbReference type="ARBA" id="ARBA00023209"/>
    </source>
</evidence>
<comment type="cofactor">
    <cofactor evidence="23">
        <name>Mg(2+)</name>
        <dbReference type="ChEBI" id="CHEBI:18420"/>
    </cofactor>
    <text evidence="23">Mn(2+), Zn(2+), Cd(2+) and Co(2+) support activity to lesser extents.</text>
</comment>
<gene>
    <name evidence="25" type="primary">dgkA</name>
    <name evidence="25" type="ORF">MAGMO_2672</name>
</gene>
<feature type="transmembrane region" description="Helical" evidence="24">
    <location>
        <begin position="98"/>
        <end position="119"/>
    </location>
</feature>
<keyword evidence="18" id="KW-0594">Phospholipid biosynthesis</keyword>
<dbReference type="InterPro" id="IPR033718">
    <property type="entry name" value="DAGK_prok"/>
</dbReference>
<reference evidence="25" key="1">
    <citation type="submission" date="2015-04" db="EMBL/GenBank/DDBJ databases">
        <authorList>
            <person name="Syromyatnikov M.Y."/>
            <person name="Popov V.N."/>
        </authorList>
    </citation>
    <scope>NUCLEOTIDE SEQUENCE</scope>
    <source>
        <strain evidence="25">MO-1</strain>
    </source>
</reference>
<dbReference type="EMBL" id="LO017727">
    <property type="protein sequence ID" value="CRH06825.1"/>
    <property type="molecule type" value="Genomic_DNA"/>
</dbReference>
<evidence type="ECO:0000256" key="8">
    <source>
        <dbReference type="ARBA" id="ARBA00022679"/>
    </source>
</evidence>